<dbReference type="PANTHER" id="PTHR12428">
    <property type="entry name" value="OXA1"/>
    <property type="match status" value="1"/>
</dbReference>
<evidence type="ECO:0000256" key="13">
    <source>
        <dbReference type="HAMAP-Rule" id="MF_01810"/>
    </source>
</evidence>
<evidence type="ECO:0000256" key="9">
    <source>
        <dbReference type="ARBA" id="ARBA00023136"/>
    </source>
</evidence>
<evidence type="ECO:0000256" key="1">
    <source>
        <dbReference type="ARBA" id="ARBA00004429"/>
    </source>
</evidence>
<evidence type="ECO:0000259" key="15">
    <source>
        <dbReference type="Pfam" id="PF02096"/>
    </source>
</evidence>
<sequence>MDIKRTVLWVIFCVSLVLLFDNWQRSTGHPSMFLPGAPTAASAPAVAAGTATPGTRPSDLPNGTAGTAGAPGTDTGVPGAAGAAPATQVATQGQKVPFSTDVYDGDIDTLGGTLTRLSLVKEGDGKQPNLYITLFDQTKDHTYLARTGLIGGDFPNHNTIFTVAPGAHTMGADGKLQVRLESPAVGGVKLVKTYTFTRGSYVIGVDQTVENVGAKPVDPTLYMELVRDDSPVETPRFSHTFIGPAVYSSEHHFQKISFSDIDKNKADFTPNANNGWIAMVQHYFASAWIPPATAQRDVYVNKINSLYRVGVKLPVGNIAPGASKSVESRLFAGPEEERLLESIAPGLELVKDYGWVTIIAKPLFWLLDRIHSFLGNWGWSIIVLTLLIKAVFFPLSAASYKSMARMKEMSPRMTALRERFKSDPQKMNAALMELYKTEKINPVGGCLPVVVQIPVFISLYWVLLSSVEMRGAPWILWIKDLSQPDPFYILPVLMAVSMFLQTKLNPTPPDPVQAKMMMFMPLAFSVMFFFFPSGLVLYYVVNNLLSIAQQYYITRVIGGKAAAKRIG</sequence>
<dbReference type="Gene3D" id="2.70.98.90">
    <property type="match status" value="1"/>
</dbReference>
<dbReference type="NCBIfam" id="NF002352">
    <property type="entry name" value="PRK01318.1-3"/>
    <property type="match status" value="1"/>
</dbReference>
<dbReference type="InterPro" id="IPR001708">
    <property type="entry name" value="YidC/ALB3/OXA1/COX18"/>
</dbReference>
<comment type="subcellular location">
    <subcellularLocation>
        <location evidence="1">Cell inner membrane</location>
        <topology evidence="1">Multi-pass membrane protein</topology>
    </subcellularLocation>
    <subcellularLocation>
        <location evidence="13">Cell membrane</location>
        <topology evidence="13">Multi-pass membrane protein</topology>
    </subcellularLocation>
</comment>
<organism evidence="17 18">
    <name type="scientific">Robbsia betulipollinis</name>
    <dbReference type="NCBI Taxonomy" id="2981849"/>
    <lineage>
        <taxon>Bacteria</taxon>
        <taxon>Pseudomonadati</taxon>
        <taxon>Pseudomonadota</taxon>
        <taxon>Betaproteobacteria</taxon>
        <taxon>Burkholderiales</taxon>
        <taxon>Burkholderiaceae</taxon>
        <taxon>Robbsia</taxon>
    </lineage>
</organism>
<feature type="compositionally biased region" description="Low complexity" evidence="14">
    <location>
        <begin position="63"/>
        <end position="92"/>
    </location>
</feature>
<feature type="transmembrane region" description="Helical" evidence="13">
    <location>
        <begin position="516"/>
        <end position="541"/>
    </location>
</feature>
<dbReference type="RefSeq" id="WP_267848926.1">
    <property type="nucleotide sequence ID" value="NZ_JAPMXC010000010.1"/>
</dbReference>
<keyword evidence="8 13" id="KW-1133">Transmembrane helix</keyword>
<dbReference type="InterPro" id="IPR047196">
    <property type="entry name" value="YidC_ALB_C"/>
</dbReference>
<dbReference type="HAMAP" id="MF_01810">
    <property type="entry name" value="YidC_type1"/>
    <property type="match status" value="1"/>
</dbReference>
<keyword evidence="10 13" id="KW-0143">Chaperone</keyword>
<dbReference type="PRINTS" id="PR01900">
    <property type="entry name" value="YIDCPROTEIN"/>
</dbReference>
<evidence type="ECO:0000256" key="6">
    <source>
        <dbReference type="ARBA" id="ARBA00022692"/>
    </source>
</evidence>
<evidence type="ECO:0000259" key="16">
    <source>
        <dbReference type="Pfam" id="PF14849"/>
    </source>
</evidence>
<dbReference type="Pfam" id="PF14849">
    <property type="entry name" value="YidC_periplas"/>
    <property type="match status" value="1"/>
</dbReference>
<dbReference type="Proteomes" id="UP001082899">
    <property type="component" value="Unassembled WGS sequence"/>
</dbReference>
<dbReference type="InterPro" id="IPR028053">
    <property type="entry name" value="Membr_insert_YidC_N"/>
</dbReference>
<evidence type="ECO:0000256" key="2">
    <source>
        <dbReference type="ARBA" id="ARBA00010527"/>
    </source>
</evidence>
<feature type="transmembrane region" description="Helical" evidence="13">
    <location>
        <begin position="377"/>
        <end position="400"/>
    </location>
</feature>
<proteinExistence type="inferred from homology"/>
<keyword evidence="9 13" id="KW-0472">Membrane</keyword>
<keyword evidence="18" id="KW-1185">Reference proteome</keyword>
<dbReference type="PRINTS" id="PR00701">
    <property type="entry name" value="60KDINNERMP"/>
</dbReference>
<comment type="caution">
    <text evidence="17">The sequence shown here is derived from an EMBL/GenBank/DDBJ whole genome shotgun (WGS) entry which is preliminary data.</text>
</comment>
<protein>
    <recommendedName>
        <fullName evidence="3 13">Membrane protein insertase YidC</fullName>
    </recommendedName>
    <alternativeName>
        <fullName evidence="12 13">Foldase YidC</fullName>
    </alternativeName>
    <alternativeName>
        <fullName evidence="11 13">Membrane integrase YidC</fullName>
    </alternativeName>
    <alternativeName>
        <fullName evidence="13">Membrane protein YidC</fullName>
    </alternativeName>
</protein>
<evidence type="ECO:0000256" key="7">
    <source>
        <dbReference type="ARBA" id="ARBA00022927"/>
    </source>
</evidence>
<name>A0ABT3ZR52_9BURK</name>
<evidence type="ECO:0000256" key="5">
    <source>
        <dbReference type="ARBA" id="ARBA00022475"/>
    </source>
</evidence>
<dbReference type="PANTHER" id="PTHR12428:SF65">
    <property type="entry name" value="CYTOCHROME C OXIDASE ASSEMBLY PROTEIN COX18, MITOCHONDRIAL"/>
    <property type="match status" value="1"/>
</dbReference>
<dbReference type="CDD" id="cd19961">
    <property type="entry name" value="EcYidC-like_peri"/>
    <property type="match status" value="1"/>
</dbReference>
<evidence type="ECO:0000313" key="17">
    <source>
        <dbReference type="EMBL" id="MCY0389026.1"/>
    </source>
</evidence>
<evidence type="ECO:0000256" key="8">
    <source>
        <dbReference type="ARBA" id="ARBA00022989"/>
    </source>
</evidence>
<accession>A0ABT3ZR52</accession>
<dbReference type="InterPro" id="IPR038221">
    <property type="entry name" value="YidC_periplasmic_sf"/>
</dbReference>
<dbReference type="EMBL" id="JAPMXC010000010">
    <property type="protein sequence ID" value="MCY0389026.1"/>
    <property type="molecule type" value="Genomic_DNA"/>
</dbReference>
<feature type="domain" description="Membrane insertase YidC N-terminal" evidence="16">
    <location>
        <begin position="96"/>
        <end position="366"/>
    </location>
</feature>
<evidence type="ECO:0000256" key="3">
    <source>
        <dbReference type="ARBA" id="ARBA00015325"/>
    </source>
</evidence>
<dbReference type="InterPro" id="IPR019998">
    <property type="entry name" value="Membr_insert_YidC"/>
</dbReference>
<evidence type="ECO:0000256" key="4">
    <source>
        <dbReference type="ARBA" id="ARBA00022448"/>
    </source>
</evidence>
<feature type="transmembrane region" description="Helical" evidence="13">
    <location>
        <begin position="446"/>
        <end position="467"/>
    </location>
</feature>
<keyword evidence="6 13" id="KW-0812">Transmembrane</keyword>
<keyword evidence="5 13" id="KW-1003">Cell membrane</keyword>
<evidence type="ECO:0000313" key="18">
    <source>
        <dbReference type="Proteomes" id="UP001082899"/>
    </source>
</evidence>
<evidence type="ECO:0000256" key="10">
    <source>
        <dbReference type="ARBA" id="ARBA00023186"/>
    </source>
</evidence>
<feature type="domain" description="Membrane insertase YidC/Oxa/ALB C-terminal" evidence="15">
    <location>
        <begin position="377"/>
        <end position="555"/>
    </location>
</feature>
<evidence type="ECO:0000256" key="14">
    <source>
        <dbReference type="SAM" id="MobiDB-lite"/>
    </source>
</evidence>
<keyword evidence="7 13" id="KW-0653">Protein transport</keyword>
<dbReference type="CDD" id="cd20070">
    <property type="entry name" value="5TM_YidC_Alb3"/>
    <property type="match status" value="1"/>
</dbReference>
<keyword evidence="4 13" id="KW-0813">Transport</keyword>
<comment type="function">
    <text evidence="13">Required for the insertion and/or proper folding and/or complex formation of integral membrane proteins into the membrane. Involved in integration of membrane proteins that insert both dependently and independently of the Sec translocase complex, as well as at least some lipoproteins. Aids folding of multispanning membrane proteins.</text>
</comment>
<dbReference type="InterPro" id="IPR028055">
    <property type="entry name" value="YidC/Oxa/ALB_C"/>
</dbReference>
<evidence type="ECO:0000256" key="12">
    <source>
        <dbReference type="ARBA" id="ARBA00033342"/>
    </source>
</evidence>
<feature type="compositionally biased region" description="Low complexity" evidence="14">
    <location>
        <begin position="44"/>
        <end position="55"/>
    </location>
</feature>
<feature type="region of interest" description="Disordered" evidence="14">
    <location>
        <begin position="44"/>
        <end position="92"/>
    </location>
</feature>
<dbReference type="NCBIfam" id="TIGR03593">
    <property type="entry name" value="yidC_nterm"/>
    <property type="match status" value="1"/>
</dbReference>
<comment type="subunit">
    <text evidence="13">Interacts with the Sec translocase complex via SecD. Specifically interacts with transmembrane segments of nascent integral membrane proteins during membrane integration.</text>
</comment>
<gene>
    <name evidence="13 17" type="primary">yidC</name>
    <name evidence="17" type="ORF">OVY01_17885</name>
</gene>
<dbReference type="Pfam" id="PF02096">
    <property type="entry name" value="60KD_IMP"/>
    <property type="match status" value="1"/>
</dbReference>
<evidence type="ECO:0000256" key="11">
    <source>
        <dbReference type="ARBA" id="ARBA00033245"/>
    </source>
</evidence>
<reference evidence="17" key="1">
    <citation type="submission" date="2022-11" db="EMBL/GenBank/DDBJ databases">
        <title>Robbsia betulipollinis sp. nov., isolated from pollen of birch (Betula pendula).</title>
        <authorList>
            <person name="Shi H."/>
            <person name="Ambika Manirajan B."/>
            <person name="Ratering S."/>
            <person name="Geissler-Plaum R."/>
            <person name="Schnell S."/>
        </authorList>
    </citation>
    <scope>NUCLEOTIDE SEQUENCE</scope>
    <source>
        <strain evidence="17">Bb-Pol-6</strain>
    </source>
</reference>
<dbReference type="NCBIfam" id="TIGR03592">
    <property type="entry name" value="yidC_oxa1_cterm"/>
    <property type="match status" value="1"/>
</dbReference>
<comment type="similarity">
    <text evidence="2 13">Belongs to the OXA1/ALB3/YidC family. Type 1 subfamily.</text>
</comment>
<comment type="caution">
    <text evidence="13">Lacks conserved residue(s) required for the propagation of feature annotation.</text>
</comment>